<dbReference type="Gene3D" id="1.10.1200.10">
    <property type="entry name" value="ACP-like"/>
    <property type="match status" value="1"/>
</dbReference>
<accession>A0A6F8YDY7</accession>
<name>A0A6F8YDY7_9ACTN</name>
<dbReference type="PANTHER" id="PTHR43775:SF51">
    <property type="entry name" value="INACTIVE PHENOLPHTHIOCEROL SYNTHESIS POLYKETIDE SYNTHASE TYPE I PKS1-RELATED"/>
    <property type="match status" value="1"/>
</dbReference>
<evidence type="ECO:0000259" key="5">
    <source>
        <dbReference type="PROSITE" id="PS50075"/>
    </source>
</evidence>
<dbReference type="Gene3D" id="3.40.47.10">
    <property type="match status" value="1"/>
</dbReference>
<feature type="region of interest" description="Disordered" evidence="4">
    <location>
        <begin position="333"/>
        <end position="384"/>
    </location>
</feature>
<dbReference type="GO" id="GO:0006633">
    <property type="term" value="P:fatty acid biosynthetic process"/>
    <property type="evidence" value="ECO:0007669"/>
    <property type="project" value="TreeGrafter"/>
</dbReference>
<proteinExistence type="predicted"/>
<reference evidence="7 8" key="1">
    <citation type="submission" date="2020-03" db="EMBL/GenBank/DDBJ databases">
        <title>Whole genome shotgun sequence of Phytohabitans suffuscus NBRC 105367.</title>
        <authorList>
            <person name="Komaki H."/>
            <person name="Tamura T."/>
        </authorList>
    </citation>
    <scope>NUCLEOTIDE SEQUENCE [LARGE SCALE GENOMIC DNA]</scope>
    <source>
        <strain evidence="7 8">NBRC 105367</strain>
    </source>
</reference>
<dbReference type="SUPFAM" id="SSF47336">
    <property type="entry name" value="ACP-like"/>
    <property type="match status" value="1"/>
</dbReference>
<dbReference type="CDD" id="cd00833">
    <property type="entry name" value="PKS"/>
    <property type="match status" value="1"/>
</dbReference>
<reference evidence="7 8" key="2">
    <citation type="submission" date="2020-03" db="EMBL/GenBank/DDBJ databases">
        <authorList>
            <person name="Ichikawa N."/>
            <person name="Kimura A."/>
            <person name="Kitahashi Y."/>
            <person name="Uohara A."/>
        </authorList>
    </citation>
    <scope>NUCLEOTIDE SEQUENCE [LARGE SCALE GENOMIC DNA]</scope>
    <source>
        <strain evidence="7 8">NBRC 105367</strain>
    </source>
</reference>
<dbReference type="InterPro" id="IPR009081">
    <property type="entry name" value="PP-bd_ACP"/>
</dbReference>
<keyword evidence="3" id="KW-0808">Transferase</keyword>
<organism evidence="7 8">
    <name type="scientific">Phytohabitans suffuscus</name>
    <dbReference type="NCBI Taxonomy" id="624315"/>
    <lineage>
        <taxon>Bacteria</taxon>
        <taxon>Bacillati</taxon>
        <taxon>Actinomycetota</taxon>
        <taxon>Actinomycetes</taxon>
        <taxon>Micromonosporales</taxon>
        <taxon>Micromonosporaceae</taxon>
    </lineage>
</organism>
<dbReference type="EMBL" id="AP022871">
    <property type="protein sequence ID" value="BCB84335.1"/>
    <property type="molecule type" value="Genomic_DNA"/>
</dbReference>
<dbReference type="KEGG" id="psuu:Psuf_016480"/>
<dbReference type="InterPro" id="IPR016039">
    <property type="entry name" value="Thiolase-like"/>
</dbReference>
<dbReference type="InterPro" id="IPR020806">
    <property type="entry name" value="PKS_PP-bd"/>
</dbReference>
<dbReference type="Pfam" id="PF00109">
    <property type="entry name" value="ketoacyl-synt"/>
    <property type="match status" value="1"/>
</dbReference>
<dbReference type="PROSITE" id="PS50075">
    <property type="entry name" value="CARRIER"/>
    <property type="match status" value="1"/>
</dbReference>
<dbReference type="SUPFAM" id="SSF53901">
    <property type="entry name" value="Thiolase-like"/>
    <property type="match status" value="1"/>
</dbReference>
<keyword evidence="1" id="KW-0596">Phosphopantetheine</keyword>
<dbReference type="SMART" id="SM00825">
    <property type="entry name" value="PKS_KS"/>
    <property type="match status" value="1"/>
</dbReference>
<dbReference type="GO" id="GO:0004312">
    <property type="term" value="F:fatty acid synthase activity"/>
    <property type="evidence" value="ECO:0007669"/>
    <property type="project" value="TreeGrafter"/>
</dbReference>
<dbReference type="InterPro" id="IPR036736">
    <property type="entry name" value="ACP-like_sf"/>
</dbReference>
<keyword evidence="2" id="KW-0597">Phosphoprotein</keyword>
<dbReference type="PROSITE" id="PS52004">
    <property type="entry name" value="KS3_2"/>
    <property type="match status" value="1"/>
</dbReference>
<feature type="domain" description="Ketosynthase family 3 (KS3)" evidence="6">
    <location>
        <begin position="129"/>
        <end position="404"/>
    </location>
</feature>
<evidence type="ECO:0000259" key="6">
    <source>
        <dbReference type="PROSITE" id="PS52004"/>
    </source>
</evidence>
<dbReference type="SMART" id="SM00823">
    <property type="entry name" value="PKS_PP"/>
    <property type="match status" value="1"/>
</dbReference>
<dbReference type="Proteomes" id="UP000503011">
    <property type="component" value="Chromosome"/>
</dbReference>
<evidence type="ECO:0000256" key="4">
    <source>
        <dbReference type="SAM" id="MobiDB-lite"/>
    </source>
</evidence>
<dbReference type="InterPro" id="IPR050091">
    <property type="entry name" value="PKS_NRPS_Biosynth_Enz"/>
</dbReference>
<dbReference type="InterPro" id="IPR014030">
    <property type="entry name" value="Ketoacyl_synth_N"/>
</dbReference>
<gene>
    <name evidence="7" type="ORF">Psuf_016480</name>
</gene>
<evidence type="ECO:0000256" key="2">
    <source>
        <dbReference type="ARBA" id="ARBA00022553"/>
    </source>
</evidence>
<dbReference type="InterPro" id="IPR020841">
    <property type="entry name" value="PKS_Beta-ketoAc_synthase_dom"/>
</dbReference>
<dbReference type="Pfam" id="PF00550">
    <property type="entry name" value="PP-binding"/>
    <property type="match status" value="1"/>
</dbReference>
<evidence type="ECO:0000256" key="1">
    <source>
        <dbReference type="ARBA" id="ARBA00022450"/>
    </source>
</evidence>
<feature type="domain" description="Carrier" evidence="5">
    <location>
        <begin position="36"/>
        <end position="111"/>
    </location>
</feature>
<feature type="compositionally biased region" description="Low complexity" evidence="4">
    <location>
        <begin position="333"/>
        <end position="368"/>
    </location>
</feature>
<sequence>MTGEAETPYPTEADAPADPHALRAELAAGTRPDALRRLLDLVRAQAAAALQVAPSELDDPRRGLADLGFASLAAVELHRRLQAHTGLALAVSLGYDHPTPQGLAEHLAALLLDGAAPARTPTRTRVEDGDPVVIVGMACRLPGGIASPDDLWRFVRDGGDAIGPFPTDRGWDVDGTYDPDPDRAGHTYVRHGGFLDGATAFDAGFFGISPREALAMDPQQRQLLETAWEVLERAGIDPLSVRGSATGVFVGAENHEYGPGWRTPGTAPRRTSSPAPRAASCPDGSRTSWACTGRPSPSTRPAPARSSPCTWPRSRCGGVSATSPWPAAWRSWPRPARSWPSAASAGSPVTGGARRSARRPTAPAGARAWPCCSSSASPTRGHAGTACSRWCAARRPTRTVRAPA</sequence>
<evidence type="ECO:0000313" key="7">
    <source>
        <dbReference type="EMBL" id="BCB84335.1"/>
    </source>
</evidence>
<keyword evidence="8" id="KW-1185">Reference proteome</keyword>
<feature type="compositionally biased region" description="Low complexity" evidence="4">
    <location>
        <begin position="294"/>
        <end position="308"/>
    </location>
</feature>
<dbReference type="PANTHER" id="PTHR43775">
    <property type="entry name" value="FATTY ACID SYNTHASE"/>
    <property type="match status" value="1"/>
</dbReference>
<evidence type="ECO:0000313" key="8">
    <source>
        <dbReference type="Proteomes" id="UP000503011"/>
    </source>
</evidence>
<feature type="region of interest" description="Disordered" evidence="4">
    <location>
        <begin position="255"/>
        <end position="315"/>
    </location>
</feature>
<dbReference type="GO" id="GO:0031177">
    <property type="term" value="F:phosphopantetheine binding"/>
    <property type="evidence" value="ECO:0007669"/>
    <property type="project" value="InterPro"/>
</dbReference>
<dbReference type="SMART" id="SM01294">
    <property type="entry name" value="PKS_PP_betabranch"/>
    <property type="match status" value="1"/>
</dbReference>
<protein>
    <submittedName>
        <fullName evidence="7">Uncharacterized protein</fullName>
    </submittedName>
</protein>
<dbReference type="AlphaFoldDB" id="A0A6F8YDY7"/>
<evidence type="ECO:0000256" key="3">
    <source>
        <dbReference type="ARBA" id="ARBA00022679"/>
    </source>
</evidence>